<evidence type="ECO:0000313" key="5">
    <source>
        <dbReference type="Proteomes" id="UP001161017"/>
    </source>
</evidence>
<feature type="region of interest" description="Disordered" evidence="2">
    <location>
        <begin position="1"/>
        <end position="27"/>
    </location>
</feature>
<evidence type="ECO:0000256" key="2">
    <source>
        <dbReference type="SAM" id="MobiDB-lite"/>
    </source>
</evidence>
<accession>A0AA43TSW9</accession>
<name>A0AA43TSW9_9LECA</name>
<evidence type="ECO:0000313" key="4">
    <source>
        <dbReference type="EMBL" id="MDI1485640.1"/>
    </source>
</evidence>
<reference evidence="4" key="1">
    <citation type="journal article" date="2023" name="Genome Biol. Evol.">
        <title>First Whole Genome Sequence and Flow Cytometry Genome Size Data for the Lichen-Forming Fungus Ramalina farinacea (Ascomycota).</title>
        <authorList>
            <person name="Llewellyn T."/>
            <person name="Mian S."/>
            <person name="Hill R."/>
            <person name="Leitch I.J."/>
            <person name="Gaya E."/>
        </authorList>
    </citation>
    <scope>NUCLEOTIDE SEQUENCE</scope>
    <source>
        <strain evidence="4">LIQ254RAFAR</strain>
    </source>
</reference>
<dbReference type="SUPFAM" id="SSF53474">
    <property type="entry name" value="alpha/beta-Hydrolases"/>
    <property type="match status" value="1"/>
</dbReference>
<dbReference type="Gene3D" id="3.40.50.1820">
    <property type="entry name" value="alpha/beta hydrolase"/>
    <property type="match status" value="1"/>
</dbReference>
<sequence>MPARIPTQTDFPKSLTLSITPPPSSSPRPTNILILLHGLGDTNAPFTNLGSQLALPETCCLSLQAPTPLPFELGGFHWGDDITFDQSTGNMDMDTGFSKAVRIIKEDVIDKTLVQNCGYSYREIMFLGLGQGGMAALAVASALKGKELGGVVSLGGVVPVSCEGTTAARTPVLVTGGARETMVTRTGLERMKRSFKEVEYRKWERAGDGMPRNRDEMMPVMRFFAQRLKSQAGVPEGALEVG</sequence>
<organism evidence="4 5">
    <name type="scientific">Ramalina farinacea</name>
    <dbReference type="NCBI Taxonomy" id="258253"/>
    <lineage>
        <taxon>Eukaryota</taxon>
        <taxon>Fungi</taxon>
        <taxon>Dikarya</taxon>
        <taxon>Ascomycota</taxon>
        <taxon>Pezizomycotina</taxon>
        <taxon>Lecanoromycetes</taxon>
        <taxon>OSLEUM clade</taxon>
        <taxon>Lecanoromycetidae</taxon>
        <taxon>Lecanorales</taxon>
        <taxon>Lecanorineae</taxon>
        <taxon>Ramalinaceae</taxon>
        <taxon>Ramalina</taxon>
    </lineage>
</organism>
<protein>
    <recommendedName>
        <fullName evidence="3">Phospholipase/carboxylesterase/thioesterase domain-containing protein</fullName>
    </recommendedName>
</protein>
<comment type="caution">
    <text evidence="4">The sequence shown here is derived from an EMBL/GenBank/DDBJ whole genome shotgun (WGS) entry which is preliminary data.</text>
</comment>
<dbReference type="InterPro" id="IPR003140">
    <property type="entry name" value="PLipase/COase/thioEstase"/>
</dbReference>
<dbReference type="GO" id="GO:0052689">
    <property type="term" value="F:carboxylic ester hydrolase activity"/>
    <property type="evidence" value="ECO:0007669"/>
    <property type="project" value="TreeGrafter"/>
</dbReference>
<dbReference type="PANTHER" id="PTHR10655:SF67">
    <property type="entry name" value="PHOSPHOLIPASE_CARBOXYLESTERASE SUPERFAMILY (AFU_ORTHOLOGUE AFUA_5G09340)"/>
    <property type="match status" value="1"/>
</dbReference>
<dbReference type="Pfam" id="PF02230">
    <property type="entry name" value="Abhydrolase_2"/>
    <property type="match status" value="1"/>
</dbReference>
<dbReference type="GO" id="GO:0008474">
    <property type="term" value="F:palmitoyl-(protein) hydrolase activity"/>
    <property type="evidence" value="ECO:0007669"/>
    <property type="project" value="TreeGrafter"/>
</dbReference>
<dbReference type="EMBL" id="JAPUFD010000002">
    <property type="protein sequence ID" value="MDI1485640.1"/>
    <property type="molecule type" value="Genomic_DNA"/>
</dbReference>
<dbReference type="InterPro" id="IPR050565">
    <property type="entry name" value="LYPA1-2/EST-like"/>
</dbReference>
<dbReference type="Proteomes" id="UP001161017">
    <property type="component" value="Unassembled WGS sequence"/>
</dbReference>
<dbReference type="GO" id="GO:0005737">
    <property type="term" value="C:cytoplasm"/>
    <property type="evidence" value="ECO:0007669"/>
    <property type="project" value="TreeGrafter"/>
</dbReference>
<feature type="compositionally biased region" description="Polar residues" evidence="2">
    <location>
        <begin position="1"/>
        <end position="11"/>
    </location>
</feature>
<keyword evidence="5" id="KW-1185">Reference proteome</keyword>
<evidence type="ECO:0000259" key="3">
    <source>
        <dbReference type="Pfam" id="PF02230"/>
    </source>
</evidence>
<dbReference type="PANTHER" id="PTHR10655">
    <property type="entry name" value="LYSOPHOSPHOLIPASE-RELATED"/>
    <property type="match status" value="1"/>
</dbReference>
<dbReference type="InterPro" id="IPR029058">
    <property type="entry name" value="AB_hydrolase_fold"/>
</dbReference>
<dbReference type="AlphaFoldDB" id="A0AA43TSW9"/>
<comment type="similarity">
    <text evidence="1">Belongs to the AB hydrolase superfamily. AB hydrolase 2 family.</text>
</comment>
<evidence type="ECO:0000256" key="1">
    <source>
        <dbReference type="ARBA" id="ARBA00006499"/>
    </source>
</evidence>
<gene>
    <name evidence="4" type="ORF">OHK93_003829</name>
</gene>
<feature type="domain" description="Phospholipase/carboxylesterase/thioesterase" evidence="3">
    <location>
        <begin position="27"/>
        <end position="183"/>
    </location>
</feature>
<proteinExistence type="inferred from homology"/>